<dbReference type="Gene3D" id="3.30.70.1070">
    <property type="entry name" value="Sporulation related repeat"/>
    <property type="match status" value="1"/>
</dbReference>
<keyword evidence="5" id="KW-1133">Transmembrane helix</keyword>
<sequence>MTIDRKQLVDLLVEKTSMNEEEIEAQLDQLIERILDAAKRGKALEIKEFGHFYFDEEGELRFDPADELSTEISFKYAGMKPVELKPKRNTSISDADEDIEEKIDKGSVEVDEDPFASSFEEPEAPKEEIKKTKKAEEEAPFDLDEDDEGSEGIDETDEDTITDPFSDEALKPLEEPVAEEEEKRTKLEDIKPVSREPVKKKDNTGVFILIAIVVIAVLIGGYFYYIGTQSQSSVETAQTPVSQMEPSSDDNDSEANALDPPESQTGDQETGLNQEMTADNQASVEQPGANQGTESEVVSNTGVSASETDQAIYGLNGSVIEEANSGYSIVVHSFRNESNAQQAAEQLRADGYRVILSSRTVYENNVWRVSVGQFETLGDAQQATTQLPTPYSTQNFIQRIRIN</sequence>
<feature type="compositionally biased region" description="Basic and acidic residues" evidence="4">
    <location>
        <begin position="123"/>
        <end position="137"/>
    </location>
</feature>
<dbReference type="Gene3D" id="4.10.520.10">
    <property type="entry name" value="IHF-like DNA-binding proteins"/>
    <property type="match status" value="1"/>
</dbReference>
<comment type="caution">
    <text evidence="7">The sequence shown here is derived from an EMBL/GenBank/DDBJ whole genome shotgun (WGS) entry which is preliminary data.</text>
</comment>
<evidence type="ECO:0000256" key="2">
    <source>
        <dbReference type="ARBA" id="ARBA00023125"/>
    </source>
</evidence>
<dbReference type="InterPro" id="IPR007730">
    <property type="entry name" value="SPOR-like_dom"/>
</dbReference>
<keyword evidence="5" id="KW-0812">Transmembrane</keyword>
<feature type="transmembrane region" description="Helical" evidence="5">
    <location>
        <begin position="205"/>
        <end position="225"/>
    </location>
</feature>
<evidence type="ECO:0000313" key="7">
    <source>
        <dbReference type="EMBL" id="MCG2588596.1"/>
    </source>
</evidence>
<evidence type="ECO:0000256" key="3">
    <source>
        <dbReference type="SAM" id="Coils"/>
    </source>
</evidence>
<dbReference type="InterPro" id="IPR036680">
    <property type="entry name" value="SPOR-like_sf"/>
</dbReference>
<evidence type="ECO:0000256" key="4">
    <source>
        <dbReference type="SAM" id="MobiDB-lite"/>
    </source>
</evidence>
<keyword evidence="2" id="KW-0238">DNA-binding</keyword>
<evidence type="ECO:0000313" key="8">
    <source>
        <dbReference type="Proteomes" id="UP001165366"/>
    </source>
</evidence>
<feature type="region of interest" description="Disordered" evidence="4">
    <location>
        <begin position="236"/>
        <end position="303"/>
    </location>
</feature>
<gene>
    <name evidence="7" type="ORF">L6773_08475</name>
</gene>
<feature type="region of interest" description="Disordered" evidence="4">
    <location>
        <begin position="87"/>
        <end position="188"/>
    </location>
</feature>
<comment type="similarity">
    <text evidence="1">Belongs to the bacterial histone-like protein family.</text>
</comment>
<keyword evidence="8" id="KW-1185">Reference proteome</keyword>
<feature type="domain" description="SPOR" evidence="6">
    <location>
        <begin position="321"/>
        <end position="400"/>
    </location>
</feature>
<evidence type="ECO:0000256" key="5">
    <source>
        <dbReference type="SAM" id="Phobius"/>
    </source>
</evidence>
<dbReference type="InterPro" id="IPR010992">
    <property type="entry name" value="IHF-like_DNA-bd_dom_sf"/>
</dbReference>
<dbReference type="Pfam" id="PF05036">
    <property type="entry name" value="SPOR"/>
    <property type="match status" value="1"/>
</dbReference>
<dbReference type="SUPFAM" id="SSF47729">
    <property type="entry name" value="IHF-like DNA-binding proteins"/>
    <property type="match status" value="1"/>
</dbReference>
<feature type="coiled-coil region" evidence="3">
    <location>
        <begin position="13"/>
        <end position="40"/>
    </location>
</feature>
<keyword evidence="5" id="KW-0472">Membrane</keyword>
<dbReference type="Proteomes" id="UP001165366">
    <property type="component" value="Unassembled WGS sequence"/>
</dbReference>
<evidence type="ECO:0000256" key="1">
    <source>
        <dbReference type="ARBA" id="ARBA00010529"/>
    </source>
</evidence>
<dbReference type="InterPro" id="IPR000119">
    <property type="entry name" value="Hist_DNA-bd"/>
</dbReference>
<feature type="compositionally biased region" description="Polar residues" evidence="4">
    <location>
        <begin position="236"/>
        <end position="246"/>
    </location>
</feature>
<feature type="compositionally biased region" description="Polar residues" evidence="4">
    <location>
        <begin position="262"/>
        <end position="303"/>
    </location>
</feature>
<reference evidence="7" key="1">
    <citation type="submission" date="2022-01" db="EMBL/GenBank/DDBJ databases">
        <authorList>
            <person name="Wang Y."/>
        </authorList>
    </citation>
    <scope>NUCLEOTIDE SEQUENCE</scope>
    <source>
        <strain evidence="7">WB101</strain>
    </source>
</reference>
<dbReference type="Pfam" id="PF00216">
    <property type="entry name" value="Bac_DNA_binding"/>
    <property type="match status" value="1"/>
</dbReference>
<feature type="compositionally biased region" description="Acidic residues" evidence="4">
    <location>
        <begin position="138"/>
        <end position="161"/>
    </location>
</feature>
<proteinExistence type="inferred from homology"/>
<accession>A0ABS9KCL6</accession>
<keyword evidence="3" id="KW-0175">Coiled coil</keyword>
<dbReference type="PROSITE" id="PS51724">
    <property type="entry name" value="SPOR"/>
    <property type="match status" value="1"/>
</dbReference>
<reference evidence="7" key="2">
    <citation type="submission" date="2024-05" db="EMBL/GenBank/DDBJ databases">
        <title>Rhodohalobacter halophilus gen. nov., sp. nov., a moderately halophilic member of the family Balneolaceae.</title>
        <authorList>
            <person name="Xia J."/>
        </authorList>
    </citation>
    <scope>NUCLEOTIDE SEQUENCE</scope>
    <source>
        <strain evidence="7">WB101</strain>
    </source>
</reference>
<dbReference type="RefSeq" id="WP_237853436.1">
    <property type="nucleotide sequence ID" value="NZ_JAKLWS010000008.1"/>
</dbReference>
<evidence type="ECO:0000259" key="6">
    <source>
        <dbReference type="PROSITE" id="PS51724"/>
    </source>
</evidence>
<dbReference type="EMBL" id="JAKLWS010000008">
    <property type="protein sequence ID" value="MCG2588596.1"/>
    <property type="molecule type" value="Genomic_DNA"/>
</dbReference>
<protein>
    <submittedName>
        <fullName evidence="7">SPOR domain-containing protein</fullName>
    </submittedName>
</protein>
<name>A0ABS9KCL6_9BACT</name>
<organism evidence="7 8">
    <name type="scientific">Rhodohalobacter sulfatireducens</name>
    <dbReference type="NCBI Taxonomy" id="2911366"/>
    <lineage>
        <taxon>Bacteria</taxon>
        <taxon>Pseudomonadati</taxon>
        <taxon>Balneolota</taxon>
        <taxon>Balneolia</taxon>
        <taxon>Balneolales</taxon>
        <taxon>Balneolaceae</taxon>
        <taxon>Rhodohalobacter</taxon>
    </lineage>
</organism>
<dbReference type="SUPFAM" id="SSF110997">
    <property type="entry name" value="Sporulation related repeat"/>
    <property type="match status" value="1"/>
</dbReference>